<evidence type="ECO:0000256" key="5">
    <source>
        <dbReference type="ARBA" id="ARBA00017650"/>
    </source>
</evidence>
<evidence type="ECO:0000256" key="12">
    <source>
        <dbReference type="ARBA" id="ARBA00029743"/>
    </source>
</evidence>
<keyword evidence="19" id="KW-1185">Reference proteome</keyword>
<evidence type="ECO:0000256" key="6">
    <source>
        <dbReference type="ARBA" id="ARBA00022516"/>
    </source>
</evidence>
<dbReference type="PANTHER" id="PTHR42879:SF2">
    <property type="entry name" value="3-OXOACYL-[ACYL-CARRIER-PROTEIN] REDUCTASE FABG"/>
    <property type="match status" value="1"/>
</dbReference>
<comment type="caution">
    <text evidence="18">The sequence shown here is derived from an EMBL/GenBank/DDBJ whole genome shotgun (WGS) entry which is preliminary data.</text>
</comment>
<evidence type="ECO:0000256" key="13">
    <source>
        <dbReference type="ARBA" id="ARBA00029899"/>
    </source>
</evidence>
<dbReference type="Gene3D" id="3.40.50.720">
    <property type="entry name" value="NAD(P)-binding Rossmann-like Domain"/>
    <property type="match status" value="1"/>
</dbReference>
<keyword evidence="8" id="KW-0106">Calcium</keyword>
<evidence type="ECO:0000256" key="3">
    <source>
        <dbReference type="ARBA" id="ARBA00006484"/>
    </source>
</evidence>
<keyword evidence="10" id="KW-0443">Lipid metabolism</keyword>
<evidence type="ECO:0000256" key="14">
    <source>
        <dbReference type="ARBA" id="ARBA00032683"/>
    </source>
</evidence>
<evidence type="ECO:0000256" key="8">
    <source>
        <dbReference type="ARBA" id="ARBA00022837"/>
    </source>
</evidence>
<evidence type="ECO:0000256" key="15">
    <source>
        <dbReference type="ARBA" id="ARBA00033040"/>
    </source>
</evidence>
<dbReference type="Proteomes" id="UP000319523">
    <property type="component" value="Unassembled WGS sequence"/>
</dbReference>
<dbReference type="InterPro" id="IPR036291">
    <property type="entry name" value="NAD(P)-bd_dom_sf"/>
</dbReference>
<dbReference type="PRINTS" id="PR00081">
    <property type="entry name" value="GDHRDH"/>
</dbReference>
<organism evidence="18 19">
    <name type="scientific">Mixta tenebrionis</name>
    <dbReference type="NCBI Taxonomy" id="2562439"/>
    <lineage>
        <taxon>Bacteria</taxon>
        <taxon>Pseudomonadati</taxon>
        <taxon>Pseudomonadota</taxon>
        <taxon>Gammaproteobacteria</taxon>
        <taxon>Enterobacterales</taxon>
        <taxon>Erwiniaceae</taxon>
        <taxon>Mixta</taxon>
    </lineage>
</organism>
<evidence type="ECO:0000313" key="18">
    <source>
        <dbReference type="EMBL" id="TPW43053.1"/>
    </source>
</evidence>
<dbReference type="InterPro" id="IPR057326">
    <property type="entry name" value="KR_dom"/>
</dbReference>
<sequence length="246" mass="26458">MTNKKWIFVTAGSRGIGAEIVRRLAEEGYSVIFTWHTNQEKAEKLVQSLDNKGLSCRCYCCDVRDHAAVKDLCERLLQAFGAPFGIVNNAGISKDKLLINTEVSEWQEVMDININSVFYTIRSLLPAMIQAGQGAIINIGSVAGLRGNAGQSVYSATKAAQAGLTRSLAREVGLFQIRVNCIAPGPIETDMLTALPDKKRKALTGQTALKKFGQPADVANMVSFLFGPGGEHITGQTLVIDGGLSV</sequence>
<dbReference type="GO" id="GO:0006633">
    <property type="term" value="P:fatty acid biosynthetic process"/>
    <property type="evidence" value="ECO:0007669"/>
    <property type="project" value="UniProtKB-KW"/>
</dbReference>
<dbReference type="SUPFAM" id="SSF51735">
    <property type="entry name" value="NAD(P)-binding Rossmann-fold domains"/>
    <property type="match status" value="1"/>
</dbReference>
<comment type="similarity">
    <text evidence="3">Belongs to the short-chain dehydrogenases/reductases (SDR) family.</text>
</comment>
<accession>A0A506VDH1</accession>
<evidence type="ECO:0000256" key="7">
    <source>
        <dbReference type="ARBA" id="ARBA00022832"/>
    </source>
</evidence>
<evidence type="ECO:0000256" key="16">
    <source>
        <dbReference type="ARBA" id="ARBA00048508"/>
    </source>
</evidence>
<keyword evidence="6" id="KW-0444">Lipid biosynthesis</keyword>
<comment type="pathway">
    <text evidence="2">Lipid metabolism; fatty acid biosynthesis.</text>
</comment>
<dbReference type="InterPro" id="IPR050259">
    <property type="entry name" value="SDR"/>
</dbReference>
<evidence type="ECO:0000256" key="9">
    <source>
        <dbReference type="ARBA" id="ARBA00023002"/>
    </source>
</evidence>
<evidence type="ECO:0000259" key="17">
    <source>
        <dbReference type="SMART" id="SM00822"/>
    </source>
</evidence>
<name>A0A506VDH1_9GAMM</name>
<evidence type="ECO:0000256" key="4">
    <source>
        <dbReference type="ARBA" id="ARBA00012948"/>
    </source>
</evidence>
<dbReference type="NCBIfam" id="NF009466">
    <property type="entry name" value="PRK12826.1-2"/>
    <property type="match status" value="1"/>
</dbReference>
<dbReference type="OrthoDB" id="9803333at2"/>
<gene>
    <name evidence="18" type="ORF">FKM52_05620</name>
</gene>
<keyword evidence="11" id="KW-0275">Fatty acid biosynthesis</keyword>
<evidence type="ECO:0000256" key="11">
    <source>
        <dbReference type="ARBA" id="ARBA00023160"/>
    </source>
</evidence>
<evidence type="ECO:0000256" key="10">
    <source>
        <dbReference type="ARBA" id="ARBA00023098"/>
    </source>
</evidence>
<dbReference type="PANTHER" id="PTHR42879">
    <property type="entry name" value="3-OXOACYL-(ACYL-CARRIER-PROTEIN) REDUCTASE"/>
    <property type="match status" value="1"/>
</dbReference>
<keyword evidence="7" id="KW-0276">Fatty acid metabolism</keyword>
<dbReference type="EMBL" id="VHQI01000003">
    <property type="protein sequence ID" value="TPW43053.1"/>
    <property type="molecule type" value="Genomic_DNA"/>
</dbReference>
<dbReference type="GO" id="GO:0004316">
    <property type="term" value="F:3-oxoacyl-[acyl-carrier-protein] reductase (NADPH) activity"/>
    <property type="evidence" value="ECO:0007669"/>
    <property type="project" value="UniProtKB-EC"/>
</dbReference>
<feature type="domain" description="Ketoreductase" evidence="17">
    <location>
        <begin position="5"/>
        <end position="185"/>
    </location>
</feature>
<dbReference type="RefSeq" id="WP_141175231.1">
    <property type="nucleotide sequence ID" value="NZ_JBHUFX010000011.1"/>
</dbReference>
<proteinExistence type="inferred from homology"/>
<keyword evidence="9" id="KW-0560">Oxidoreductase</keyword>
<dbReference type="Pfam" id="PF13561">
    <property type="entry name" value="adh_short_C2"/>
    <property type="match status" value="1"/>
</dbReference>
<dbReference type="SMART" id="SM00822">
    <property type="entry name" value="PKS_KR"/>
    <property type="match status" value="1"/>
</dbReference>
<evidence type="ECO:0000256" key="2">
    <source>
        <dbReference type="ARBA" id="ARBA00005194"/>
    </source>
</evidence>
<dbReference type="AlphaFoldDB" id="A0A506VDH1"/>
<evidence type="ECO:0000313" key="19">
    <source>
        <dbReference type="Proteomes" id="UP000319523"/>
    </source>
</evidence>
<evidence type="ECO:0000256" key="1">
    <source>
        <dbReference type="ARBA" id="ARBA00002607"/>
    </source>
</evidence>
<dbReference type="EC" id="1.1.1.100" evidence="4"/>
<reference evidence="18 19" key="1">
    <citation type="submission" date="2019-06" db="EMBL/GenBank/DDBJ databases">
        <authorList>
            <person name="Yang Y."/>
        </authorList>
    </citation>
    <scope>NUCLEOTIDE SEQUENCE [LARGE SCALE GENOMIC DNA]</scope>
    <source>
        <strain evidence="18 19">BIT-26</strain>
    </source>
</reference>
<comment type="function">
    <text evidence="1">Catalyzes the NADPH-dependent reduction of beta-ketoacyl-ACP substrates to beta-hydroxyacyl-ACP products, the first reductive step in the elongation cycle of fatty acid biosynthesis.</text>
</comment>
<dbReference type="PRINTS" id="PR00080">
    <property type="entry name" value="SDRFAMILY"/>
</dbReference>
<dbReference type="FunFam" id="3.40.50.720:FF:000173">
    <property type="entry name" value="3-oxoacyl-[acyl-carrier protein] reductase"/>
    <property type="match status" value="1"/>
</dbReference>
<dbReference type="InterPro" id="IPR002347">
    <property type="entry name" value="SDR_fam"/>
</dbReference>
<comment type="catalytic activity">
    <reaction evidence="16">
        <text>a (3R)-hydroxyacyl-[ACP] + NADP(+) = a 3-oxoacyl-[ACP] + NADPH + H(+)</text>
        <dbReference type="Rhea" id="RHEA:17397"/>
        <dbReference type="Rhea" id="RHEA-COMP:9916"/>
        <dbReference type="Rhea" id="RHEA-COMP:9945"/>
        <dbReference type="ChEBI" id="CHEBI:15378"/>
        <dbReference type="ChEBI" id="CHEBI:57783"/>
        <dbReference type="ChEBI" id="CHEBI:58349"/>
        <dbReference type="ChEBI" id="CHEBI:78776"/>
        <dbReference type="ChEBI" id="CHEBI:78827"/>
        <dbReference type="EC" id="1.1.1.100"/>
    </reaction>
</comment>
<protein>
    <recommendedName>
        <fullName evidence="5">3-oxoacyl-[acyl-carrier-protein] reductase FabG</fullName>
        <ecNumber evidence="4">1.1.1.100</ecNumber>
    </recommendedName>
    <alternativeName>
        <fullName evidence="15">3-ketoacyl-acyl carrier protein reductase</fullName>
    </alternativeName>
    <alternativeName>
        <fullName evidence="12 14">Beta-Ketoacyl-acyl carrier protein reductase</fullName>
    </alternativeName>
    <alternativeName>
        <fullName evidence="13">Beta-ketoacyl-ACP reductase</fullName>
    </alternativeName>
</protein>